<comment type="caution">
    <text evidence="1">The sequence shown here is derived from an EMBL/GenBank/DDBJ whole genome shotgun (WGS) entry which is preliminary data.</text>
</comment>
<protein>
    <submittedName>
        <fullName evidence="1">Uncharacterized protein</fullName>
    </submittedName>
</protein>
<dbReference type="AlphaFoldDB" id="A0A4R3LW89"/>
<reference evidence="1 2" key="1">
    <citation type="submission" date="2019-03" db="EMBL/GenBank/DDBJ databases">
        <title>Genomic Encyclopedia of Type Strains, Phase IV (KMG-IV): sequencing the most valuable type-strain genomes for metagenomic binning, comparative biology and taxonomic classification.</title>
        <authorList>
            <person name="Goeker M."/>
        </authorList>
    </citation>
    <scope>NUCLEOTIDE SEQUENCE [LARGE SCALE GENOMIC DNA]</scope>
    <source>
        <strain evidence="1 2">DSM 24591</strain>
    </source>
</reference>
<accession>A0A4R3LW89</accession>
<evidence type="ECO:0000313" key="1">
    <source>
        <dbReference type="EMBL" id="TCT02767.1"/>
    </source>
</evidence>
<keyword evidence="2" id="KW-1185">Reference proteome</keyword>
<evidence type="ECO:0000313" key="2">
    <source>
        <dbReference type="Proteomes" id="UP000295525"/>
    </source>
</evidence>
<gene>
    <name evidence="1" type="ORF">EDC26_11742</name>
</gene>
<sequence length="170" mass="18709">MDGMRHSLFLSLRLIGVCIIFLTCARPVLATEATWPVPPSRLSLPTPYGTLDIKTSGYIYESHLTLDGVDLEPKIEGLLNITYAFSISKAKAFMALVSIGTGNNACPVSYRWVTIHKGGYKVSPAFGSCSNQIRVSARGRIFTLATPNSQKPDKTDIYVYDGKSIKHRRP</sequence>
<dbReference type="Proteomes" id="UP000295525">
    <property type="component" value="Unassembled WGS sequence"/>
</dbReference>
<dbReference type="EMBL" id="SMAJ01000017">
    <property type="protein sequence ID" value="TCT02767.1"/>
    <property type="molecule type" value="Genomic_DNA"/>
</dbReference>
<organism evidence="1 2">
    <name type="scientific">Paralcaligenes ureilyticus</name>
    <dbReference type="NCBI Taxonomy" id="627131"/>
    <lineage>
        <taxon>Bacteria</taxon>
        <taxon>Pseudomonadati</taxon>
        <taxon>Pseudomonadota</taxon>
        <taxon>Betaproteobacteria</taxon>
        <taxon>Burkholderiales</taxon>
        <taxon>Alcaligenaceae</taxon>
        <taxon>Paralcaligenes</taxon>
    </lineage>
</organism>
<name>A0A4R3LW89_9BURK</name>
<proteinExistence type="predicted"/>